<dbReference type="SUPFAM" id="SSF69318">
    <property type="entry name" value="Integrin alpha N-terminal domain"/>
    <property type="match status" value="1"/>
</dbReference>
<dbReference type="Proteomes" id="UP000694402">
    <property type="component" value="Unassembled WGS sequence"/>
</dbReference>
<dbReference type="InterPro" id="IPR013649">
    <property type="entry name" value="Integrin_alpha_Ig-like_1"/>
</dbReference>
<dbReference type="InterPro" id="IPR032695">
    <property type="entry name" value="Integrin_dom_sf"/>
</dbReference>
<evidence type="ECO:0000256" key="8">
    <source>
        <dbReference type="ARBA" id="ARBA00023037"/>
    </source>
</evidence>
<dbReference type="PRINTS" id="PR01185">
    <property type="entry name" value="INTEGRINA"/>
</dbReference>
<dbReference type="GO" id="GO:0007229">
    <property type="term" value="P:integrin-mediated signaling pathway"/>
    <property type="evidence" value="ECO:0007669"/>
    <property type="project" value="UniProtKB-KW"/>
</dbReference>
<name>A0A8C8GQD2_ONCTS</name>
<keyword evidence="8 13" id="KW-0401">Integrin</keyword>
<keyword evidence="10 13" id="KW-0675">Receptor</keyword>
<evidence type="ECO:0000256" key="11">
    <source>
        <dbReference type="ARBA" id="ARBA00023180"/>
    </source>
</evidence>
<keyword evidence="11" id="KW-0325">Glycoprotein</keyword>
<keyword evidence="5" id="KW-0677">Repeat</keyword>
<dbReference type="InterPro" id="IPR013517">
    <property type="entry name" value="FG-GAP"/>
</dbReference>
<comment type="similarity">
    <text evidence="2 13">Belongs to the integrin alpha chain family.</text>
</comment>
<evidence type="ECO:0000256" key="3">
    <source>
        <dbReference type="ARBA" id="ARBA00022692"/>
    </source>
</evidence>
<evidence type="ECO:0000256" key="10">
    <source>
        <dbReference type="ARBA" id="ARBA00023170"/>
    </source>
</evidence>
<organism evidence="16 17">
    <name type="scientific">Oncorhynchus tshawytscha</name>
    <name type="common">Chinook salmon</name>
    <name type="synonym">Salmo tshawytscha</name>
    <dbReference type="NCBI Taxonomy" id="74940"/>
    <lineage>
        <taxon>Eukaryota</taxon>
        <taxon>Metazoa</taxon>
        <taxon>Chordata</taxon>
        <taxon>Craniata</taxon>
        <taxon>Vertebrata</taxon>
        <taxon>Euteleostomi</taxon>
        <taxon>Actinopterygii</taxon>
        <taxon>Neopterygii</taxon>
        <taxon>Teleostei</taxon>
        <taxon>Protacanthopterygii</taxon>
        <taxon>Salmoniformes</taxon>
        <taxon>Salmonidae</taxon>
        <taxon>Salmoninae</taxon>
        <taxon>Oncorhynchus</taxon>
    </lineage>
</organism>
<dbReference type="InterPro" id="IPR048285">
    <property type="entry name" value="Integrin_alpha_Ig-like_2"/>
</dbReference>
<comment type="subcellular location">
    <subcellularLocation>
        <location evidence="1 13">Membrane</location>
        <topology evidence="1 13">Single-pass type I membrane protein</topology>
    </subcellularLocation>
</comment>
<proteinExistence type="inferred from homology"/>
<feature type="repeat" description="FG-GAP" evidence="12">
    <location>
        <begin position="346"/>
        <end position="403"/>
    </location>
</feature>
<evidence type="ECO:0000256" key="2">
    <source>
        <dbReference type="ARBA" id="ARBA00008054"/>
    </source>
</evidence>
<keyword evidence="17" id="KW-1185">Reference proteome</keyword>
<dbReference type="InterPro" id="IPR000413">
    <property type="entry name" value="Integrin_alpha"/>
</dbReference>
<dbReference type="InterPro" id="IPR013519">
    <property type="entry name" value="Int_alpha_beta-p"/>
</dbReference>
<dbReference type="PROSITE" id="PS51470">
    <property type="entry name" value="FG_GAP"/>
    <property type="match status" value="3"/>
</dbReference>
<evidence type="ECO:0000313" key="17">
    <source>
        <dbReference type="Proteomes" id="UP000694402"/>
    </source>
</evidence>
<evidence type="ECO:0000256" key="13">
    <source>
        <dbReference type="RuleBase" id="RU003762"/>
    </source>
</evidence>
<dbReference type="GeneTree" id="ENSGT00940000158443"/>
<protein>
    <recommendedName>
        <fullName evidence="18">Integrin alpha 4</fullName>
    </recommendedName>
</protein>
<evidence type="ECO:0000259" key="15">
    <source>
        <dbReference type="Pfam" id="PF20805"/>
    </source>
</evidence>
<dbReference type="Pfam" id="PF08441">
    <property type="entry name" value="Integrin_A_Ig_1"/>
    <property type="match status" value="1"/>
</dbReference>
<evidence type="ECO:0000256" key="4">
    <source>
        <dbReference type="ARBA" id="ARBA00022729"/>
    </source>
</evidence>
<feature type="signal peptide" evidence="13">
    <location>
        <begin position="1"/>
        <end position="35"/>
    </location>
</feature>
<gene>
    <name evidence="16" type="primary">ITGA4</name>
</gene>
<evidence type="ECO:0000313" key="16">
    <source>
        <dbReference type="Ensembl" id="ENSOTSP00005052191.2"/>
    </source>
</evidence>
<dbReference type="PANTHER" id="PTHR23220:SF78">
    <property type="entry name" value="INTEGRIN ALPHA-4"/>
    <property type="match status" value="1"/>
</dbReference>
<evidence type="ECO:0008006" key="18">
    <source>
        <dbReference type="Google" id="ProtNLM"/>
    </source>
</evidence>
<dbReference type="SMART" id="SM00191">
    <property type="entry name" value="Int_alpha"/>
    <property type="match status" value="4"/>
</dbReference>
<feature type="repeat" description="FG-GAP" evidence="12">
    <location>
        <begin position="39"/>
        <end position="98"/>
    </location>
</feature>
<reference evidence="16" key="2">
    <citation type="submission" date="2025-09" db="UniProtKB">
        <authorList>
            <consortium name="Ensembl"/>
        </authorList>
    </citation>
    <scope>IDENTIFICATION</scope>
</reference>
<evidence type="ECO:0000256" key="9">
    <source>
        <dbReference type="ARBA" id="ARBA00023136"/>
    </source>
</evidence>
<dbReference type="Gene3D" id="2.130.10.130">
    <property type="entry name" value="Integrin alpha, N-terminal"/>
    <property type="match status" value="1"/>
</dbReference>
<dbReference type="GO" id="GO:0005178">
    <property type="term" value="F:integrin binding"/>
    <property type="evidence" value="ECO:0007669"/>
    <property type="project" value="TreeGrafter"/>
</dbReference>
<dbReference type="AlphaFoldDB" id="A0A8C8GQD2"/>
<feature type="chain" id="PRO_5044042652" description="Integrin alpha 4" evidence="13">
    <location>
        <begin position="36"/>
        <end position="705"/>
    </location>
</feature>
<dbReference type="InterPro" id="IPR028994">
    <property type="entry name" value="Integrin_alpha_N"/>
</dbReference>
<dbReference type="SUPFAM" id="SSF69179">
    <property type="entry name" value="Integrin domains"/>
    <property type="match status" value="2"/>
</dbReference>
<feature type="repeat" description="FG-GAP" evidence="12">
    <location>
        <begin position="284"/>
        <end position="343"/>
    </location>
</feature>
<feature type="domain" description="Integrin alpha first immunoglubulin-like" evidence="14">
    <location>
        <begin position="451"/>
        <end position="598"/>
    </location>
</feature>
<evidence type="ECO:0000259" key="14">
    <source>
        <dbReference type="Pfam" id="PF08441"/>
    </source>
</evidence>
<accession>A0A8C8GQD2</accession>
<evidence type="ECO:0000256" key="12">
    <source>
        <dbReference type="PROSITE-ProRule" id="PRU00803"/>
    </source>
</evidence>
<keyword evidence="7" id="KW-1133">Transmembrane helix</keyword>
<keyword evidence="9" id="KW-0472">Membrane</keyword>
<dbReference type="GO" id="GO:0008305">
    <property type="term" value="C:integrin complex"/>
    <property type="evidence" value="ECO:0007669"/>
    <property type="project" value="InterPro"/>
</dbReference>
<dbReference type="Ensembl" id="ENSOTST00005056836.2">
    <property type="protein sequence ID" value="ENSOTSP00005052191.2"/>
    <property type="gene ID" value="ENSOTSG00005013236.2"/>
</dbReference>
<evidence type="ECO:0000256" key="7">
    <source>
        <dbReference type="ARBA" id="ARBA00022989"/>
    </source>
</evidence>
<dbReference type="Gene3D" id="2.60.40.1510">
    <property type="entry name" value="ntegrin, alpha v. Chain A, domain 3"/>
    <property type="match status" value="1"/>
</dbReference>
<reference evidence="16" key="1">
    <citation type="submission" date="2025-08" db="UniProtKB">
        <authorList>
            <consortium name="Ensembl"/>
        </authorList>
    </citation>
    <scope>IDENTIFICATION</scope>
</reference>
<dbReference type="Gene3D" id="2.60.40.1460">
    <property type="entry name" value="Integrin domains. Chain A, domain 2"/>
    <property type="match status" value="1"/>
</dbReference>
<dbReference type="Pfam" id="PF01839">
    <property type="entry name" value="FG-GAP"/>
    <property type="match status" value="2"/>
</dbReference>
<dbReference type="GO" id="GO:0098609">
    <property type="term" value="P:cell-cell adhesion"/>
    <property type="evidence" value="ECO:0007669"/>
    <property type="project" value="TreeGrafter"/>
</dbReference>
<feature type="domain" description="Integrin alpha second immunoglobulin-like" evidence="15">
    <location>
        <begin position="605"/>
        <end position="697"/>
    </location>
</feature>
<dbReference type="GO" id="GO:0033627">
    <property type="term" value="P:cell adhesion mediated by integrin"/>
    <property type="evidence" value="ECO:0007669"/>
    <property type="project" value="TreeGrafter"/>
</dbReference>
<dbReference type="GO" id="GO:0007160">
    <property type="term" value="P:cell-matrix adhesion"/>
    <property type="evidence" value="ECO:0007669"/>
    <property type="project" value="TreeGrafter"/>
</dbReference>
<keyword evidence="4 13" id="KW-0732">Signal</keyword>
<evidence type="ECO:0000256" key="6">
    <source>
        <dbReference type="ARBA" id="ARBA00022889"/>
    </source>
</evidence>
<dbReference type="GO" id="GO:0009897">
    <property type="term" value="C:external side of plasma membrane"/>
    <property type="evidence" value="ECO:0007669"/>
    <property type="project" value="TreeGrafter"/>
</dbReference>
<dbReference type="Pfam" id="PF20805">
    <property type="entry name" value="Integrin_A_Ig_2"/>
    <property type="match status" value="1"/>
</dbReference>
<keyword evidence="6 13" id="KW-0130">Cell adhesion</keyword>
<evidence type="ECO:0000256" key="1">
    <source>
        <dbReference type="ARBA" id="ARBA00004479"/>
    </source>
</evidence>
<sequence length="705" mass="77600">QYIESRCFHTGRKKPVNLYCCWTFLLAWCCSLTDCYNLDVDHPVSFSGPNGSLFGYSVLLHKNKLIVGAPVANSTFDPTLIKPGAIYKCNFSGNRECQQILTGVDSCGKTCFSESDNQWLGVSLSRQPSDGHVLACGHRWKNVFYSRKDNQNKLPHGVCYRYEADLKQSQPLIPCYKDHQRKFGEDYGSCQAGISNFLNEDLIIMGAPGTSYWTGSVLVYNISSMVLSAYVDDDSTVLYGSYLGYSVGAGHFLHPDSTEIVGGAPQHRQTGKAYLFRAEENMLKIISEVKGSKLGSYFGASVCAVDLNGDGLSDLLVGAPMYSTTREEGRVHVYINQGAANMKEAEFQLAGSKSYAARFGETITDLGDIDDDGFPDVAVGAPQEEELRGAIYIYNGRKTGISQTYSQRITGSLLGNELKMFGQSVSGGIDVDGNGYHGSAPFPDCHCCVETRPVVVVEASMPLPVSVNRSVALCSDNGLPAVCINVTVCFRVRARRYNGLIGEQTLSLCPWLPHRQAPTRTYSRTVNYHSRASSSPLPKVVCTKDVRDIFTPIHFEATYALRQHPVHTWGFRIFPALKPILQQRGGHSNLVANKTEFARYCSLANCSTNLQVSAYLVLPQKHNNIQYFALGNGKTIMLNTTLVNAGDDAFLPRLQLRFPSNLHYIKVLDAKEKYVSCDISEENKTIVGMDCSVGNLYFSSGAKVL</sequence>
<dbReference type="PANTHER" id="PTHR23220">
    <property type="entry name" value="INTEGRIN ALPHA"/>
    <property type="match status" value="1"/>
</dbReference>
<keyword evidence="3" id="KW-0812">Transmembrane</keyword>
<evidence type="ECO:0000256" key="5">
    <source>
        <dbReference type="ARBA" id="ARBA00022737"/>
    </source>
</evidence>